<accession>A0A4T3F232</accession>
<keyword evidence="2" id="KW-0812">Transmembrane</keyword>
<reference evidence="4 5" key="1">
    <citation type="submission" date="2019-04" db="EMBL/GenBank/DDBJ databases">
        <title>Altererythrobacter aquimixticola sp. nov., isolated from sediment of junction between the ocean and a freshwater spring.</title>
        <authorList>
            <person name="Yoon J.-H."/>
        </authorList>
    </citation>
    <scope>NUCLEOTIDE SEQUENCE [LARGE SCALE GENOMIC DNA]</scope>
    <source>
        <strain evidence="4 5">SSKS-13</strain>
    </source>
</reference>
<keyword evidence="5" id="KW-1185">Reference proteome</keyword>
<feature type="domain" description="Mce/MlaD" evidence="3">
    <location>
        <begin position="38"/>
        <end position="106"/>
    </location>
</feature>
<proteinExistence type="predicted"/>
<dbReference type="OrthoDB" id="9808689at2"/>
<dbReference type="PANTHER" id="PTHR36698:SF2">
    <property type="entry name" value="MCE_MLAD DOMAIN-CONTAINING PROTEIN"/>
    <property type="match status" value="1"/>
</dbReference>
<dbReference type="InterPro" id="IPR003399">
    <property type="entry name" value="Mce/MlaD"/>
</dbReference>
<dbReference type="Proteomes" id="UP000309389">
    <property type="component" value="Unassembled WGS sequence"/>
</dbReference>
<dbReference type="EMBL" id="SSHH01000001">
    <property type="protein sequence ID" value="TIX51295.1"/>
    <property type="molecule type" value="Genomic_DNA"/>
</dbReference>
<sequence length="315" mass="33950">METRANHVWVGIVTLLLLAGLAVFFVWLARLGNADRKEYDIFFQQSVGGLANGSSVAFAGVPVGQVSEIELWPRDPEYVRVRIRVEDDVPILIGTTASISFSFTGVSTLNLDGARRGAPEITCETTDCPEGVPIIPTAGGAIDEILSSAPLLLERLATLTDRLTRVLDDDNQESIAGILRNTDRISAELASASPEIRATMQQLQGTLEQSTATLAAFEDTLQSADALLENDGAAISQDLRNTLQSARAAADSLETTLKNVEPMTRQLNEQTLPAAQATMQDLRRTSETLRNLTETIESEGAGSLLGSRPLPEYEP</sequence>
<evidence type="ECO:0000256" key="2">
    <source>
        <dbReference type="SAM" id="Phobius"/>
    </source>
</evidence>
<comment type="caution">
    <text evidence="4">The sequence shown here is derived from an EMBL/GenBank/DDBJ whole genome shotgun (WGS) entry which is preliminary data.</text>
</comment>
<dbReference type="PANTHER" id="PTHR36698">
    <property type="entry name" value="BLL5892 PROTEIN"/>
    <property type="match status" value="1"/>
</dbReference>
<dbReference type="AlphaFoldDB" id="A0A4T3F232"/>
<protein>
    <submittedName>
        <fullName evidence="4">MCE family protein</fullName>
    </submittedName>
</protein>
<keyword evidence="2" id="KW-0472">Membrane</keyword>
<evidence type="ECO:0000259" key="3">
    <source>
        <dbReference type="Pfam" id="PF02470"/>
    </source>
</evidence>
<evidence type="ECO:0000313" key="4">
    <source>
        <dbReference type="EMBL" id="TIX51295.1"/>
    </source>
</evidence>
<name>A0A4T3F232_9SPHN</name>
<feature type="transmembrane region" description="Helical" evidence="2">
    <location>
        <begin position="6"/>
        <end position="29"/>
    </location>
</feature>
<dbReference type="Pfam" id="PF02470">
    <property type="entry name" value="MlaD"/>
    <property type="match status" value="1"/>
</dbReference>
<feature type="region of interest" description="Disordered" evidence="1">
    <location>
        <begin position="296"/>
        <end position="315"/>
    </location>
</feature>
<keyword evidence="2" id="KW-1133">Transmembrane helix</keyword>
<gene>
    <name evidence="4" type="ORF">E5222_02190</name>
</gene>
<evidence type="ECO:0000313" key="5">
    <source>
        <dbReference type="Proteomes" id="UP000309389"/>
    </source>
</evidence>
<evidence type="ECO:0000256" key="1">
    <source>
        <dbReference type="SAM" id="MobiDB-lite"/>
    </source>
</evidence>
<dbReference type="RefSeq" id="WP_136692066.1">
    <property type="nucleotide sequence ID" value="NZ_SSHH01000001.1"/>
</dbReference>
<organism evidence="4 5">
    <name type="scientific">Alteraurantiacibacter aquimixticola</name>
    <dbReference type="NCBI Taxonomy" id="2489173"/>
    <lineage>
        <taxon>Bacteria</taxon>
        <taxon>Pseudomonadati</taxon>
        <taxon>Pseudomonadota</taxon>
        <taxon>Alphaproteobacteria</taxon>
        <taxon>Sphingomonadales</taxon>
        <taxon>Erythrobacteraceae</taxon>
        <taxon>Alteraurantiacibacter</taxon>
    </lineage>
</organism>